<keyword evidence="2" id="KW-1185">Reference proteome</keyword>
<evidence type="ECO:0000313" key="2">
    <source>
        <dbReference type="Proteomes" id="UP001244427"/>
    </source>
</evidence>
<comment type="caution">
    <text evidence="1">The sequence shown here is derived from an EMBL/GenBank/DDBJ whole genome shotgun (WGS) entry which is preliminary data.</text>
</comment>
<dbReference type="Proteomes" id="UP001244427">
    <property type="component" value="Unassembled WGS sequence"/>
</dbReference>
<dbReference type="RefSeq" id="WP_307295079.1">
    <property type="nucleotide sequence ID" value="NZ_JAUSXV010000001.1"/>
</dbReference>
<reference evidence="1 2" key="1">
    <citation type="submission" date="2023-07" db="EMBL/GenBank/DDBJ databases">
        <title>Comparative genomics of wheat-associated soil bacteria to identify genetic determinants of phenazine resistance.</title>
        <authorList>
            <person name="Mouncey N."/>
        </authorList>
    </citation>
    <scope>NUCLEOTIDE SEQUENCE [LARGE SCALE GENOMIC DNA]</scope>
    <source>
        <strain evidence="1 2">W4I9-1</strain>
    </source>
</reference>
<dbReference type="AlphaFoldDB" id="A0AAW8EXB0"/>
<evidence type="ECO:0000313" key="1">
    <source>
        <dbReference type="EMBL" id="MDQ0647294.1"/>
    </source>
</evidence>
<organism evidence="1 2">
    <name type="scientific">Microbacterium natoriense</name>
    <dbReference type="NCBI Taxonomy" id="284570"/>
    <lineage>
        <taxon>Bacteria</taxon>
        <taxon>Bacillati</taxon>
        <taxon>Actinomycetota</taxon>
        <taxon>Actinomycetes</taxon>
        <taxon>Micrococcales</taxon>
        <taxon>Microbacteriaceae</taxon>
        <taxon>Microbacterium</taxon>
    </lineage>
</organism>
<gene>
    <name evidence="1" type="ORF">QFZ53_001490</name>
</gene>
<dbReference type="EMBL" id="JAUSXV010000001">
    <property type="protein sequence ID" value="MDQ0647294.1"/>
    <property type="molecule type" value="Genomic_DNA"/>
</dbReference>
<name>A0AAW8EXB0_9MICO</name>
<protein>
    <submittedName>
        <fullName evidence="1">Uncharacterized protein</fullName>
    </submittedName>
</protein>
<accession>A0AAW8EXB0</accession>
<sequence length="90" mass="9360">MIVTTTAEIQEPVIVTVGELLTSRRPSNVATSGMPMLVPFVKAAAARSMVAIATIPTAVTAEAIMTNTRSIFSGSRCDMASSSVTSRSGR</sequence>
<proteinExistence type="predicted"/>